<accession>A0ABU8GYB2</accession>
<dbReference type="RefSeq" id="WP_336544343.1">
    <property type="nucleotide sequence ID" value="NZ_JBBBDM010000001.1"/>
</dbReference>
<comment type="caution">
    <text evidence="2">The sequence shown here is derived from an EMBL/GenBank/DDBJ whole genome shotgun (WGS) entry which is preliminary data.</text>
</comment>
<dbReference type="Pfam" id="PF01850">
    <property type="entry name" value="PIN"/>
    <property type="match status" value="1"/>
</dbReference>
<dbReference type="EMBL" id="JBBBDM010000001">
    <property type="protein sequence ID" value="MEI5685847.1"/>
    <property type="molecule type" value="Genomic_DNA"/>
</dbReference>
<organism evidence="2 3">
    <name type="scientific">Sphingomonas kyungheensis</name>
    <dbReference type="NCBI Taxonomy" id="1069987"/>
    <lineage>
        <taxon>Bacteria</taxon>
        <taxon>Pseudomonadati</taxon>
        <taxon>Pseudomonadota</taxon>
        <taxon>Alphaproteobacteria</taxon>
        <taxon>Sphingomonadales</taxon>
        <taxon>Sphingomonadaceae</taxon>
        <taxon>Sphingomonas</taxon>
    </lineage>
</organism>
<protein>
    <submittedName>
        <fullName evidence="2">Type II toxin-antitoxin system VapC family toxin</fullName>
    </submittedName>
</protein>
<dbReference type="Proteomes" id="UP001367771">
    <property type="component" value="Unassembled WGS sequence"/>
</dbReference>
<feature type="domain" description="PIN" evidence="1">
    <location>
        <begin position="4"/>
        <end position="117"/>
    </location>
</feature>
<reference evidence="2 3" key="1">
    <citation type="journal article" date="2013" name="Int. J. Syst. Evol. Microbiol.">
        <title>Sphingomonas kyungheensis sp. nov., a bacterium with ginsenoside-converting activity isolated from soil of a ginseng field.</title>
        <authorList>
            <person name="Son H.M."/>
            <person name="Yang J.E."/>
            <person name="Park Y."/>
            <person name="Han C.K."/>
            <person name="Kim S.G."/>
            <person name="Kook M."/>
            <person name="Yi T.H."/>
        </authorList>
    </citation>
    <scope>NUCLEOTIDE SEQUENCE [LARGE SCALE GENOMIC DNA]</scope>
    <source>
        <strain evidence="2 3">LMG 26582</strain>
    </source>
</reference>
<sequence length="129" mass="14338">MKAVDTNIVVRYVTDDDPVQSPIATRLLSDPCYVSDTVLLETAWLRSSPYGFGRTLLAATLADLIRLPTITLSDPAWIAWAIERFVRGADLADMIHLVNARHMDAFISFEKRLGRLAGSKTPLPIERPS</sequence>
<proteinExistence type="predicted"/>
<dbReference type="InterPro" id="IPR002716">
    <property type="entry name" value="PIN_dom"/>
</dbReference>
<dbReference type="InterPro" id="IPR029060">
    <property type="entry name" value="PIN-like_dom_sf"/>
</dbReference>
<evidence type="ECO:0000313" key="2">
    <source>
        <dbReference type="EMBL" id="MEI5685847.1"/>
    </source>
</evidence>
<gene>
    <name evidence="2" type="ORF">V8201_02015</name>
</gene>
<evidence type="ECO:0000259" key="1">
    <source>
        <dbReference type="Pfam" id="PF01850"/>
    </source>
</evidence>
<keyword evidence="3" id="KW-1185">Reference proteome</keyword>
<dbReference type="SUPFAM" id="SSF88723">
    <property type="entry name" value="PIN domain-like"/>
    <property type="match status" value="1"/>
</dbReference>
<name>A0ABU8GYB2_9SPHN</name>
<evidence type="ECO:0000313" key="3">
    <source>
        <dbReference type="Proteomes" id="UP001367771"/>
    </source>
</evidence>
<dbReference type="CDD" id="cd18683">
    <property type="entry name" value="PIN_VapC-like"/>
    <property type="match status" value="1"/>
</dbReference>